<organism evidence="1 2">
    <name type="scientific">Lutibacter agarilyticus</name>
    <dbReference type="NCBI Taxonomy" id="1109740"/>
    <lineage>
        <taxon>Bacteria</taxon>
        <taxon>Pseudomonadati</taxon>
        <taxon>Bacteroidota</taxon>
        <taxon>Flavobacteriia</taxon>
        <taxon>Flavobacteriales</taxon>
        <taxon>Flavobacteriaceae</taxon>
        <taxon>Lutibacter</taxon>
    </lineage>
</organism>
<dbReference type="Gene3D" id="2.60.120.10">
    <property type="entry name" value="Jelly Rolls"/>
    <property type="match status" value="1"/>
</dbReference>
<accession>A0A238W2V9</accession>
<dbReference type="OrthoDB" id="997205at2"/>
<name>A0A238W2V9_9FLAO</name>
<evidence type="ECO:0000313" key="1">
    <source>
        <dbReference type="EMBL" id="SNR40483.1"/>
    </source>
</evidence>
<proteinExistence type="predicted"/>
<dbReference type="AlphaFoldDB" id="A0A238W2V9"/>
<sequence>MKKSSLAENIVYNENKAAISVLFETETTKEIRVVMKKEQLMKEHKTAFPITVEIFEGAIDFGVEGTVYKLIKGDLVSLEASVPHDLVAVEDSIVRLTLSKLDTVDRVVKVAES</sequence>
<dbReference type="Proteomes" id="UP000198384">
    <property type="component" value="Unassembled WGS sequence"/>
</dbReference>
<gene>
    <name evidence="1" type="ORF">SAMN06265371_102346</name>
</gene>
<dbReference type="RefSeq" id="WP_089380678.1">
    <property type="nucleotide sequence ID" value="NZ_FZNT01000002.1"/>
</dbReference>
<evidence type="ECO:0008006" key="3">
    <source>
        <dbReference type="Google" id="ProtNLM"/>
    </source>
</evidence>
<dbReference type="InterPro" id="IPR011051">
    <property type="entry name" value="RmlC_Cupin_sf"/>
</dbReference>
<dbReference type="InterPro" id="IPR014710">
    <property type="entry name" value="RmlC-like_jellyroll"/>
</dbReference>
<evidence type="ECO:0000313" key="2">
    <source>
        <dbReference type="Proteomes" id="UP000198384"/>
    </source>
</evidence>
<keyword evidence="2" id="KW-1185">Reference proteome</keyword>
<dbReference type="SUPFAM" id="SSF51182">
    <property type="entry name" value="RmlC-like cupins"/>
    <property type="match status" value="1"/>
</dbReference>
<reference evidence="1 2" key="1">
    <citation type="submission" date="2017-06" db="EMBL/GenBank/DDBJ databases">
        <authorList>
            <person name="Kim H.J."/>
            <person name="Triplett B.A."/>
        </authorList>
    </citation>
    <scope>NUCLEOTIDE SEQUENCE [LARGE SCALE GENOMIC DNA]</scope>
    <source>
        <strain evidence="1 2">DSM 29150</strain>
    </source>
</reference>
<dbReference type="EMBL" id="FZNT01000002">
    <property type="protein sequence ID" value="SNR40483.1"/>
    <property type="molecule type" value="Genomic_DNA"/>
</dbReference>
<protein>
    <recommendedName>
        <fullName evidence="3">Cupin domain protein</fullName>
    </recommendedName>
</protein>